<reference evidence="3" key="1">
    <citation type="submission" date="2021-01" db="EMBL/GenBank/DDBJ databases">
        <authorList>
            <person name="Corre E."/>
            <person name="Pelletier E."/>
            <person name="Niang G."/>
            <person name="Scheremetjew M."/>
            <person name="Finn R."/>
            <person name="Kale V."/>
            <person name="Holt S."/>
            <person name="Cochrane G."/>
            <person name="Meng A."/>
            <person name="Brown T."/>
            <person name="Cohen L."/>
        </authorList>
    </citation>
    <scope>NUCLEOTIDE SEQUENCE</scope>
    <source>
        <strain evidence="3">CCMP325</strain>
    </source>
</reference>
<sequence length="406" mass="45185">MVALEDTTSNKFVEQEKEYAKLHPVYIRCAKKVDMPDFVNYIVKTCGNIHEIEQLHRACTNAMRAKSNQFGCCWETVMEAYEAIDSNVAHQWRLWQGTLSGKAGVTFEGESCGNSVGEKGYNELKNEVRELTQVVARQEDYIDEVQQRELEVERMISSQQRYRYYDPYYYGHYDRQGRWVPPYRSYDPYTGYDSSTGMYWKDGRPAGASLARKDGAGEASLPVPPTRINKGKQAKKEPKAALSMKKEQGATQQKSLWPTWRDWMLINAIRNHNAAAASAVEAARRADAAAQEHADMASAYKQQSNDISSKYYDVVDSHKAALDAASIAKEAADYAETARSEAEQHRDVAKHARDVAVAAVSATSGGAPLVPLSDTVAPTGGTAAFFAQNDPSDEGVKLLRKRGVNV</sequence>
<organism evidence="3">
    <name type="scientific">Hanusia phi</name>
    <dbReference type="NCBI Taxonomy" id="3032"/>
    <lineage>
        <taxon>Eukaryota</taxon>
        <taxon>Cryptophyceae</taxon>
        <taxon>Pyrenomonadales</taxon>
        <taxon>Geminigeraceae</taxon>
        <taxon>Hanusia</taxon>
    </lineage>
</organism>
<evidence type="ECO:0000256" key="2">
    <source>
        <dbReference type="SAM" id="MobiDB-lite"/>
    </source>
</evidence>
<name>A0A7S0HYU9_9CRYP</name>
<gene>
    <name evidence="3" type="ORF">HPHI1048_LOCUS22383</name>
</gene>
<feature type="region of interest" description="Disordered" evidence="2">
    <location>
        <begin position="207"/>
        <end position="248"/>
    </location>
</feature>
<evidence type="ECO:0000313" key="3">
    <source>
        <dbReference type="EMBL" id="CAD8506041.1"/>
    </source>
</evidence>
<proteinExistence type="predicted"/>
<dbReference type="AlphaFoldDB" id="A0A7S0HYU9"/>
<keyword evidence="1" id="KW-0175">Coiled coil</keyword>
<accession>A0A7S0HYU9</accession>
<evidence type="ECO:0000256" key="1">
    <source>
        <dbReference type="SAM" id="Coils"/>
    </source>
</evidence>
<dbReference type="EMBL" id="HBEO01033109">
    <property type="protein sequence ID" value="CAD8506041.1"/>
    <property type="molecule type" value="Transcribed_RNA"/>
</dbReference>
<feature type="compositionally biased region" description="Basic and acidic residues" evidence="2">
    <location>
        <begin position="234"/>
        <end position="248"/>
    </location>
</feature>
<protein>
    <submittedName>
        <fullName evidence="3">Uncharacterized protein</fullName>
    </submittedName>
</protein>
<feature type="coiled-coil region" evidence="1">
    <location>
        <begin position="121"/>
        <end position="148"/>
    </location>
</feature>